<dbReference type="InterPro" id="IPR036282">
    <property type="entry name" value="Glutathione-S-Trfase_C_sf"/>
</dbReference>
<accession>A0A9P8MVQ4</accession>
<keyword evidence="4" id="KW-1185">Reference proteome</keyword>
<evidence type="ECO:0000259" key="2">
    <source>
        <dbReference type="PROSITE" id="PS50404"/>
    </source>
</evidence>
<reference evidence="3" key="1">
    <citation type="submission" date="2021-09" db="EMBL/GenBank/DDBJ databases">
        <title>A high-quality genome of the endoparasitic fungus Hirsutella rhossiliensis with a comparison of Hirsutella genomes reveals transposable elements contributing to genome size variation.</title>
        <authorList>
            <person name="Lin R."/>
            <person name="Jiao Y."/>
            <person name="Sun X."/>
            <person name="Ling J."/>
            <person name="Xie B."/>
            <person name="Cheng X."/>
        </authorList>
    </citation>
    <scope>NUCLEOTIDE SEQUENCE</scope>
    <source>
        <strain evidence="3">HR02</strain>
    </source>
</reference>
<dbReference type="Gene3D" id="3.40.30.10">
    <property type="entry name" value="Glutaredoxin"/>
    <property type="match status" value="1"/>
</dbReference>
<protein>
    <submittedName>
        <fullName evidence="3">Palmitoyltransferase ERF2</fullName>
    </submittedName>
</protein>
<evidence type="ECO:0000313" key="4">
    <source>
        <dbReference type="Proteomes" id="UP000824596"/>
    </source>
</evidence>
<dbReference type="SFLD" id="SFLDG00358">
    <property type="entry name" value="Main_(cytGST)"/>
    <property type="match status" value="1"/>
</dbReference>
<dbReference type="GeneID" id="68358177"/>
<dbReference type="AlphaFoldDB" id="A0A9P8MVQ4"/>
<dbReference type="PANTHER" id="PTHR44051">
    <property type="entry name" value="GLUTATHIONE S-TRANSFERASE-RELATED"/>
    <property type="match status" value="1"/>
</dbReference>
<dbReference type="Proteomes" id="UP000824596">
    <property type="component" value="Unassembled WGS sequence"/>
</dbReference>
<evidence type="ECO:0000256" key="1">
    <source>
        <dbReference type="ARBA" id="ARBA00007409"/>
    </source>
</evidence>
<sequence>MAATTPSDAAGDKPLPKIKLYWLERSRSQRIVWLLEELGAPYELEVFHRDKQTMLAPAELEKVHPLGKSPVVSVTPGGGGDAVVLAESGFMTQYLCEHLPGGGRLMPARWKEGREGEVGGETEAWLRYQYYLHYAEGSLMPILVMALVISRLKSSQVPFLVRPITSAAANAIVSNFIFPNAQKHLRMLEGQLATSGGRYLCGDSLTAVDILMSFPLIAAKGRWDSMGRWEGGSWAKAHPRVAEYVERLEKEEGYRRSVEKIEAVDGSFSATL</sequence>
<dbReference type="PROSITE" id="PS50404">
    <property type="entry name" value="GST_NTER"/>
    <property type="match status" value="1"/>
</dbReference>
<name>A0A9P8MVQ4_9HYPO</name>
<organism evidence="3 4">
    <name type="scientific">Hirsutella rhossiliensis</name>
    <dbReference type="NCBI Taxonomy" id="111463"/>
    <lineage>
        <taxon>Eukaryota</taxon>
        <taxon>Fungi</taxon>
        <taxon>Dikarya</taxon>
        <taxon>Ascomycota</taxon>
        <taxon>Pezizomycotina</taxon>
        <taxon>Sordariomycetes</taxon>
        <taxon>Hypocreomycetidae</taxon>
        <taxon>Hypocreales</taxon>
        <taxon>Ophiocordycipitaceae</taxon>
        <taxon>Hirsutella</taxon>
    </lineage>
</organism>
<dbReference type="Pfam" id="PF13410">
    <property type="entry name" value="GST_C_2"/>
    <property type="match status" value="1"/>
</dbReference>
<dbReference type="EMBL" id="JAIZPD010000011">
    <property type="protein sequence ID" value="KAH0960027.1"/>
    <property type="molecule type" value="Genomic_DNA"/>
</dbReference>
<dbReference type="InterPro" id="IPR040079">
    <property type="entry name" value="Glutathione_S-Trfase"/>
</dbReference>
<evidence type="ECO:0000313" key="3">
    <source>
        <dbReference type="EMBL" id="KAH0960027.1"/>
    </source>
</evidence>
<feature type="domain" description="GST N-terminal" evidence="2">
    <location>
        <begin position="15"/>
        <end position="103"/>
    </location>
</feature>
<dbReference type="InterPro" id="IPR004045">
    <property type="entry name" value="Glutathione_S-Trfase_N"/>
</dbReference>
<dbReference type="RefSeq" id="XP_044717540.1">
    <property type="nucleotide sequence ID" value="XM_044867519.1"/>
</dbReference>
<comment type="similarity">
    <text evidence="1">Belongs to the GST superfamily.</text>
</comment>
<proteinExistence type="inferred from homology"/>
<dbReference type="OrthoDB" id="2098326at2759"/>
<comment type="caution">
    <text evidence="3">The sequence shown here is derived from an EMBL/GenBank/DDBJ whole genome shotgun (WGS) entry which is preliminary data.</text>
</comment>
<dbReference type="SUPFAM" id="SSF47616">
    <property type="entry name" value="GST C-terminal domain-like"/>
    <property type="match status" value="1"/>
</dbReference>
<dbReference type="PANTHER" id="PTHR44051:SF9">
    <property type="entry name" value="GLUTATHIONE S-TRANSFERASE 1"/>
    <property type="match status" value="1"/>
</dbReference>
<gene>
    <name evidence="3" type="ORF">HRG_09048</name>
</gene>
<dbReference type="Gene3D" id="1.20.1050.10">
    <property type="match status" value="1"/>
</dbReference>
<dbReference type="SFLD" id="SFLDS00019">
    <property type="entry name" value="Glutathione_Transferase_(cytos"/>
    <property type="match status" value="1"/>
</dbReference>
<dbReference type="Pfam" id="PF13409">
    <property type="entry name" value="GST_N_2"/>
    <property type="match status" value="1"/>
</dbReference>
<dbReference type="CDD" id="cd03189">
    <property type="entry name" value="GST_C_GTT1_like"/>
    <property type="match status" value="1"/>
</dbReference>
<dbReference type="InterPro" id="IPR036249">
    <property type="entry name" value="Thioredoxin-like_sf"/>
</dbReference>
<dbReference type="SUPFAM" id="SSF52833">
    <property type="entry name" value="Thioredoxin-like"/>
    <property type="match status" value="1"/>
</dbReference>
<dbReference type="CDD" id="cd03046">
    <property type="entry name" value="GST_N_GTT1_like"/>
    <property type="match status" value="1"/>
</dbReference>